<name>A0ABR1EMD2_NECAM</name>
<sequence>MRRCGSTPSLPIFVVHAPTSGYDEKDDKAFYMGLKKFCREDHHIRSERGSSPVEDTVMKYTTSSSVKVLPDGRRCCAKVHYGIGPSPPPRKIFLHKERRENREVHKANSQNHHRLEALRFVYRFPGKYRHG</sequence>
<organism evidence="1 2">
    <name type="scientific">Necator americanus</name>
    <name type="common">Human hookworm</name>
    <dbReference type="NCBI Taxonomy" id="51031"/>
    <lineage>
        <taxon>Eukaryota</taxon>
        <taxon>Metazoa</taxon>
        <taxon>Ecdysozoa</taxon>
        <taxon>Nematoda</taxon>
        <taxon>Chromadorea</taxon>
        <taxon>Rhabditida</taxon>
        <taxon>Rhabditina</taxon>
        <taxon>Rhabditomorpha</taxon>
        <taxon>Strongyloidea</taxon>
        <taxon>Ancylostomatidae</taxon>
        <taxon>Bunostominae</taxon>
        <taxon>Necator</taxon>
    </lineage>
</organism>
<reference evidence="1 2" key="1">
    <citation type="submission" date="2023-08" db="EMBL/GenBank/DDBJ databases">
        <title>A Necator americanus chromosomal reference genome.</title>
        <authorList>
            <person name="Ilik V."/>
            <person name="Petrzelkova K.J."/>
            <person name="Pardy F."/>
            <person name="Fuh T."/>
            <person name="Niatou-Singa F.S."/>
            <person name="Gouil Q."/>
            <person name="Baker L."/>
            <person name="Ritchie M.E."/>
            <person name="Jex A.R."/>
            <person name="Gazzola D."/>
            <person name="Li H."/>
            <person name="Toshio Fujiwara R."/>
            <person name="Zhan B."/>
            <person name="Aroian R.V."/>
            <person name="Pafco B."/>
            <person name="Schwarz E.M."/>
        </authorList>
    </citation>
    <scope>NUCLEOTIDE SEQUENCE [LARGE SCALE GENOMIC DNA]</scope>
    <source>
        <strain evidence="1 2">Aroian</strain>
        <tissue evidence="1">Whole animal</tissue>
    </source>
</reference>
<proteinExistence type="predicted"/>
<dbReference type="Proteomes" id="UP001303046">
    <property type="component" value="Unassembled WGS sequence"/>
</dbReference>
<comment type="caution">
    <text evidence="1">The sequence shown here is derived from an EMBL/GenBank/DDBJ whole genome shotgun (WGS) entry which is preliminary data.</text>
</comment>
<evidence type="ECO:0000313" key="1">
    <source>
        <dbReference type="EMBL" id="KAK6763835.1"/>
    </source>
</evidence>
<accession>A0ABR1EMD2</accession>
<keyword evidence="2" id="KW-1185">Reference proteome</keyword>
<gene>
    <name evidence="1" type="primary">Necator_chrX.g24407</name>
    <name evidence="1" type="ORF">RB195_024242</name>
</gene>
<dbReference type="EMBL" id="JAVFWL010000006">
    <property type="protein sequence ID" value="KAK6763835.1"/>
    <property type="molecule type" value="Genomic_DNA"/>
</dbReference>
<evidence type="ECO:0000313" key="2">
    <source>
        <dbReference type="Proteomes" id="UP001303046"/>
    </source>
</evidence>
<protein>
    <submittedName>
        <fullName evidence="1">Uncharacterized protein</fullName>
    </submittedName>
</protein>